<keyword evidence="6" id="KW-1185">Reference proteome</keyword>
<accession>A0A6S7GM32</accession>
<feature type="compositionally biased region" description="Basic and acidic residues" evidence="4">
    <location>
        <begin position="240"/>
        <end position="249"/>
    </location>
</feature>
<evidence type="ECO:0000256" key="2">
    <source>
        <dbReference type="ARBA" id="ARBA00022443"/>
    </source>
</evidence>
<feature type="compositionally biased region" description="Acidic residues" evidence="4">
    <location>
        <begin position="288"/>
        <end position="315"/>
    </location>
</feature>
<evidence type="ECO:0000256" key="3">
    <source>
        <dbReference type="ARBA" id="ARBA00022490"/>
    </source>
</evidence>
<dbReference type="CDD" id="cd11790">
    <property type="entry name" value="SH3_Amphiphysin"/>
    <property type="match status" value="1"/>
</dbReference>
<dbReference type="GO" id="GO:0005543">
    <property type="term" value="F:phospholipid binding"/>
    <property type="evidence" value="ECO:0007669"/>
    <property type="project" value="TreeGrafter"/>
</dbReference>
<feature type="compositionally biased region" description="Basic and acidic residues" evidence="4">
    <location>
        <begin position="185"/>
        <end position="197"/>
    </location>
</feature>
<feature type="compositionally biased region" description="Basic and acidic residues" evidence="4">
    <location>
        <begin position="316"/>
        <end position="335"/>
    </location>
</feature>
<feature type="compositionally biased region" description="Acidic residues" evidence="4">
    <location>
        <begin position="174"/>
        <end position="184"/>
    </location>
</feature>
<organism evidence="5 6">
    <name type="scientific">Paramuricea clavata</name>
    <name type="common">Red gorgonian</name>
    <name type="synonym">Violescent sea-whip</name>
    <dbReference type="NCBI Taxonomy" id="317549"/>
    <lineage>
        <taxon>Eukaryota</taxon>
        <taxon>Metazoa</taxon>
        <taxon>Cnidaria</taxon>
        <taxon>Anthozoa</taxon>
        <taxon>Octocorallia</taxon>
        <taxon>Malacalcyonacea</taxon>
        <taxon>Plexauridae</taxon>
        <taxon>Paramuricea</taxon>
    </lineage>
</organism>
<evidence type="ECO:0000256" key="4">
    <source>
        <dbReference type="SAM" id="MobiDB-lite"/>
    </source>
</evidence>
<dbReference type="Gene3D" id="1.20.1270.60">
    <property type="entry name" value="Arfaptin homology (AH) domain/BAR domain"/>
    <property type="match status" value="1"/>
</dbReference>
<dbReference type="SMART" id="SM00326">
    <property type="entry name" value="SH3"/>
    <property type="match status" value="1"/>
</dbReference>
<feature type="compositionally biased region" description="Polar residues" evidence="4">
    <location>
        <begin position="140"/>
        <end position="153"/>
    </location>
</feature>
<dbReference type="PROSITE" id="PS51021">
    <property type="entry name" value="BAR"/>
    <property type="match status" value="1"/>
</dbReference>
<dbReference type="InterPro" id="IPR036028">
    <property type="entry name" value="SH3-like_dom_sf"/>
</dbReference>
<dbReference type="InterPro" id="IPR004148">
    <property type="entry name" value="BAR_dom"/>
</dbReference>
<feature type="compositionally biased region" description="Basic and acidic residues" evidence="4">
    <location>
        <begin position="266"/>
        <end position="287"/>
    </location>
</feature>
<dbReference type="OrthoDB" id="446293at2759"/>
<dbReference type="GO" id="GO:0005737">
    <property type="term" value="C:cytoplasm"/>
    <property type="evidence" value="ECO:0007669"/>
    <property type="project" value="UniProtKB-SubCell"/>
</dbReference>
<dbReference type="InterPro" id="IPR003005">
    <property type="entry name" value="Amphiphysin"/>
</dbReference>
<keyword evidence="2" id="KW-0728">SH3 domain</keyword>
<dbReference type="SUPFAM" id="SSF50044">
    <property type="entry name" value="SH3-domain"/>
    <property type="match status" value="1"/>
</dbReference>
<dbReference type="PANTHER" id="PTHR46514:SF3">
    <property type="entry name" value="AMPHIPHYSIN"/>
    <property type="match status" value="1"/>
</dbReference>
<reference evidence="5" key="1">
    <citation type="submission" date="2020-04" db="EMBL/GenBank/DDBJ databases">
        <authorList>
            <person name="Alioto T."/>
            <person name="Alioto T."/>
            <person name="Gomez Garrido J."/>
        </authorList>
    </citation>
    <scope>NUCLEOTIDE SEQUENCE</scope>
    <source>
        <strain evidence="5">A484AB</strain>
    </source>
</reference>
<dbReference type="FunFam" id="2.30.30.40:FF:000172">
    <property type="entry name" value="Amphiphysin, isoform B"/>
    <property type="match status" value="1"/>
</dbReference>
<comment type="subcellular location">
    <subcellularLocation>
        <location evidence="1">Cytoplasm</location>
    </subcellularLocation>
</comment>
<dbReference type="EMBL" id="CACRXK020002488">
    <property type="protein sequence ID" value="CAB3994554.1"/>
    <property type="molecule type" value="Genomic_DNA"/>
</dbReference>
<proteinExistence type="predicted"/>
<evidence type="ECO:0000313" key="5">
    <source>
        <dbReference type="EMBL" id="CAB3994554.1"/>
    </source>
</evidence>
<dbReference type="InterPro" id="IPR027267">
    <property type="entry name" value="AH/BAR_dom_sf"/>
</dbReference>
<feature type="region of interest" description="Disordered" evidence="4">
    <location>
        <begin position="130"/>
        <end position="335"/>
    </location>
</feature>
<name>A0A6S7GM32_PARCT</name>
<dbReference type="GO" id="GO:0005886">
    <property type="term" value="C:plasma membrane"/>
    <property type="evidence" value="ECO:0007669"/>
    <property type="project" value="TreeGrafter"/>
</dbReference>
<dbReference type="Pfam" id="PF03114">
    <property type="entry name" value="BAR"/>
    <property type="match status" value="1"/>
</dbReference>
<evidence type="ECO:0000313" key="6">
    <source>
        <dbReference type="Proteomes" id="UP001152795"/>
    </source>
</evidence>
<dbReference type="Gene3D" id="2.30.30.40">
    <property type="entry name" value="SH3 Domains"/>
    <property type="match status" value="1"/>
</dbReference>
<dbReference type="Proteomes" id="UP001152795">
    <property type="component" value="Unassembled WGS sequence"/>
</dbReference>
<dbReference type="PROSITE" id="PS50002">
    <property type="entry name" value="SH3"/>
    <property type="match status" value="1"/>
</dbReference>
<comment type="caution">
    <text evidence="5">The sequence shown here is derived from an EMBL/GenBank/DDBJ whole genome shotgun (WGS) entry which is preliminary data.</text>
</comment>
<dbReference type="InterPro" id="IPR001452">
    <property type="entry name" value="SH3_domain"/>
</dbReference>
<dbReference type="PANTHER" id="PTHR46514">
    <property type="entry name" value="AMPHIPHYSIN"/>
    <property type="match status" value="1"/>
</dbReference>
<protein>
    <submittedName>
        <fullName evidence="5">Myc box-dependent-interacting 1-like</fullName>
    </submittedName>
</protein>
<feature type="compositionally biased region" description="Basic and acidic residues" evidence="4">
    <location>
        <begin position="159"/>
        <end position="173"/>
    </location>
</feature>
<keyword evidence="3" id="KW-0963">Cytoplasm</keyword>
<gene>
    <name evidence="5" type="ORF">PACLA_8A058648</name>
</gene>
<dbReference type="AlphaFoldDB" id="A0A6S7GM32"/>
<dbReference type="PRINTS" id="PR01251">
    <property type="entry name" value="AMPHIPHYSIN"/>
</dbReference>
<dbReference type="SUPFAM" id="SSF103657">
    <property type="entry name" value="BAR/IMD domain-like"/>
    <property type="match status" value="1"/>
</dbReference>
<dbReference type="Pfam" id="PF14604">
    <property type="entry name" value="SH3_9"/>
    <property type="match status" value="1"/>
</dbReference>
<sequence>MLSKPIIDRKFIPIRQKLPNRIAKRSRKVVDYDRHRHHLETLKVKGGKTGDPKKLTQAEEDYNQAKNAYLQLHSDLYEELPALYDSRISIYVSSFQSIFTAEGVFHRETGKIKTEMNDLLDVLAKETSAGAYSTRRPLSGISNVSSDGDSSPENCAKNDQTDGKTAKHDHTDENSENETSENDEGVNHGNDETEKPLSDNTSTEVEIKNDIPPPRPPPVAITEPIERPPSPNTAEAVQDAVEHEGKTESTDAVEDNTPAENESEATSEKGGTEKGVVEKVAEEKDVEEKDIEEKDIEEKDVEEKDVEEKDVEEKDVDDRGVEGKGVEEKAVEEKNSDIDLSRVLYKVEATHPYTGEDEDELTFEKGDIIQVVPYNESDDPDDGWLLGIVESTGVRGVFPENFTKKLEA</sequence>
<evidence type="ECO:0000256" key="1">
    <source>
        <dbReference type="ARBA" id="ARBA00004496"/>
    </source>
</evidence>